<dbReference type="PANTHER" id="PTHR12411">
    <property type="entry name" value="CYSTEINE PROTEASE FAMILY C1-RELATED"/>
    <property type="match status" value="1"/>
</dbReference>
<keyword evidence="8" id="KW-0865">Zymogen</keyword>
<dbReference type="PRINTS" id="PR00705">
    <property type="entry name" value="PAPAIN"/>
</dbReference>
<dbReference type="InterPro" id="IPR033157">
    <property type="entry name" value="CTSZ"/>
</dbReference>
<dbReference type="Proteomes" id="UP001652642">
    <property type="component" value="Chromosome 4"/>
</dbReference>
<dbReference type="SUPFAM" id="SSF54001">
    <property type="entry name" value="Cysteine proteinases"/>
    <property type="match status" value="1"/>
</dbReference>
<name>A0ABM5G5I0_9SAUR</name>
<feature type="domain" description="Peptidase C1A papain C-terminal" evidence="12">
    <location>
        <begin position="67"/>
        <end position="305"/>
    </location>
</feature>
<evidence type="ECO:0000256" key="8">
    <source>
        <dbReference type="ARBA" id="ARBA00023145"/>
    </source>
</evidence>
<reference evidence="14" key="1">
    <citation type="submission" date="2025-08" db="UniProtKB">
        <authorList>
            <consortium name="RefSeq"/>
        </authorList>
    </citation>
    <scope>IDENTIFICATION</scope>
</reference>
<dbReference type="PROSITE" id="PS00640">
    <property type="entry name" value="THIOL_PROTEASE_ASN"/>
    <property type="match status" value="1"/>
</dbReference>
<dbReference type="SMART" id="SM00645">
    <property type="entry name" value="Pept_C1"/>
    <property type="match status" value="1"/>
</dbReference>
<sequence length="309" mass="34535">MASPLLRRAALFLLMPLLGAWIGAPSASAAGLYFQEGQSCHKPLLRQRPGGLRTYPRPHEYLDISELPKSWDWRNINGANYVSATRNQHIPRYCGSCWAHGSTSALADRINIKRKGAWPSAYLSVQHVIDCAEAGTCHGGDHLSVWEYAHNHGIPDETCNNYQAKDQKCRKFNQCGTCVTFDECHVVKNYTLWKVADYGTVSGREKMMAEIYANGPISCGIMATPKLDEYTGGLYAEYKLLPMINHIVSVAGWGVENGTEYWIVRNSWGEPWGERGWLRIVTSAYKGGRGREYNLALEQDCAYGDPIVP</sequence>
<dbReference type="InterPro" id="IPR025661">
    <property type="entry name" value="Pept_asp_AS"/>
</dbReference>
<evidence type="ECO:0000256" key="5">
    <source>
        <dbReference type="ARBA" id="ARBA00022729"/>
    </source>
</evidence>
<dbReference type="EC" id="3.4.18.1" evidence="3"/>
<dbReference type="GeneID" id="110084725"/>
<evidence type="ECO:0000313" key="14">
    <source>
        <dbReference type="RefSeq" id="XP_072852908.1"/>
    </source>
</evidence>
<accession>A0ABM5G5I0</accession>
<keyword evidence="4" id="KW-0645">Protease</keyword>
<keyword evidence="7" id="KW-0788">Thiol protease</keyword>
<evidence type="ECO:0000256" key="6">
    <source>
        <dbReference type="ARBA" id="ARBA00022801"/>
    </source>
</evidence>
<evidence type="ECO:0000256" key="10">
    <source>
        <dbReference type="ARBA" id="ARBA00023180"/>
    </source>
</evidence>
<dbReference type="Gene3D" id="3.90.70.10">
    <property type="entry name" value="Cysteine proteinases"/>
    <property type="match status" value="1"/>
</dbReference>
<dbReference type="Pfam" id="PF00112">
    <property type="entry name" value="Peptidase_C1"/>
    <property type="match status" value="1"/>
</dbReference>
<keyword evidence="5 11" id="KW-0732">Signal</keyword>
<feature type="chain" id="PRO_5046020799" description="cathepsin X" evidence="11">
    <location>
        <begin position="30"/>
        <end position="309"/>
    </location>
</feature>
<organism evidence="13 14">
    <name type="scientific">Pogona vitticeps</name>
    <name type="common">central bearded dragon</name>
    <dbReference type="NCBI Taxonomy" id="103695"/>
    <lineage>
        <taxon>Eukaryota</taxon>
        <taxon>Metazoa</taxon>
        <taxon>Chordata</taxon>
        <taxon>Craniata</taxon>
        <taxon>Vertebrata</taxon>
        <taxon>Euteleostomi</taxon>
        <taxon>Lepidosauria</taxon>
        <taxon>Squamata</taxon>
        <taxon>Bifurcata</taxon>
        <taxon>Unidentata</taxon>
        <taxon>Episquamata</taxon>
        <taxon>Toxicofera</taxon>
        <taxon>Iguania</taxon>
        <taxon>Acrodonta</taxon>
        <taxon>Agamidae</taxon>
        <taxon>Amphibolurinae</taxon>
        <taxon>Pogona</taxon>
    </lineage>
</organism>
<feature type="signal peptide" evidence="11">
    <location>
        <begin position="1"/>
        <end position="29"/>
    </location>
</feature>
<proteinExistence type="inferred from homology"/>
<dbReference type="InterPro" id="IPR038765">
    <property type="entry name" value="Papain-like_cys_pep_sf"/>
</dbReference>
<keyword evidence="6" id="KW-0378">Hydrolase</keyword>
<dbReference type="CDD" id="cd02698">
    <property type="entry name" value="Peptidase_C1A_CathepsinX"/>
    <property type="match status" value="1"/>
</dbReference>
<evidence type="ECO:0000256" key="3">
    <source>
        <dbReference type="ARBA" id="ARBA00012516"/>
    </source>
</evidence>
<dbReference type="InterPro" id="IPR013128">
    <property type="entry name" value="Peptidase_C1A"/>
</dbReference>
<evidence type="ECO:0000256" key="9">
    <source>
        <dbReference type="ARBA" id="ARBA00023157"/>
    </source>
</evidence>
<gene>
    <name evidence="14" type="primary">CTSZ</name>
</gene>
<dbReference type="InterPro" id="IPR000668">
    <property type="entry name" value="Peptidase_C1A_C"/>
</dbReference>
<dbReference type="RefSeq" id="XP_072852908.1">
    <property type="nucleotide sequence ID" value="XM_072996807.1"/>
</dbReference>
<evidence type="ECO:0000256" key="1">
    <source>
        <dbReference type="ARBA" id="ARBA00001594"/>
    </source>
</evidence>
<evidence type="ECO:0000256" key="11">
    <source>
        <dbReference type="SAM" id="SignalP"/>
    </source>
</evidence>
<keyword evidence="10" id="KW-0325">Glycoprotein</keyword>
<keyword evidence="13" id="KW-1185">Reference proteome</keyword>
<evidence type="ECO:0000259" key="12">
    <source>
        <dbReference type="SMART" id="SM00645"/>
    </source>
</evidence>
<evidence type="ECO:0000313" key="13">
    <source>
        <dbReference type="Proteomes" id="UP001652642"/>
    </source>
</evidence>
<keyword evidence="9" id="KW-1015">Disulfide bond</keyword>
<comment type="catalytic activity">
    <reaction evidence="1">
        <text>Release of C-terminal amino acid residues with broad specificity, but lacks action on C-terminal proline. Shows weak endopeptidase activity.</text>
        <dbReference type="EC" id="3.4.18.1"/>
    </reaction>
</comment>
<evidence type="ECO:0000256" key="7">
    <source>
        <dbReference type="ARBA" id="ARBA00022807"/>
    </source>
</evidence>
<protein>
    <recommendedName>
        <fullName evidence="3">cathepsin X</fullName>
        <ecNumber evidence="3">3.4.18.1</ecNumber>
    </recommendedName>
</protein>
<evidence type="ECO:0000256" key="2">
    <source>
        <dbReference type="ARBA" id="ARBA00008455"/>
    </source>
</evidence>
<comment type="similarity">
    <text evidence="2">Belongs to the peptidase C1 family.</text>
</comment>
<evidence type="ECO:0000256" key="4">
    <source>
        <dbReference type="ARBA" id="ARBA00022670"/>
    </source>
</evidence>